<protein>
    <submittedName>
        <fullName evidence="1">Uncharacterized protein</fullName>
    </submittedName>
</protein>
<sequence>MTAKYKAYIVQKLGLQKERAVGRVEEISTNQNYAANEDFSGAQTTRANDIECRGEESYNHKGAYIASSHAPLLPCVSSI</sequence>
<gene>
    <name evidence="1" type="ORF">PRUPE_1G480900</name>
</gene>
<evidence type="ECO:0000313" key="2">
    <source>
        <dbReference type="Proteomes" id="UP000006882"/>
    </source>
</evidence>
<dbReference type="Gramene" id="ONI34413">
    <property type="protein sequence ID" value="ONI34413"/>
    <property type="gene ID" value="PRUPE_1G480900"/>
</dbReference>
<proteinExistence type="predicted"/>
<accession>A0A251REI5</accession>
<dbReference type="Proteomes" id="UP000006882">
    <property type="component" value="Chromosome G1"/>
</dbReference>
<evidence type="ECO:0000313" key="1">
    <source>
        <dbReference type="EMBL" id="ONI34413.1"/>
    </source>
</evidence>
<keyword evidence="2" id="KW-1185">Reference proteome</keyword>
<dbReference type="EMBL" id="CM007651">
    <property type="protein sequence ID" value="ONI34413.1"/>
    <property type="molecule type" value="Genomic_DNA"/>
</dbReference>
<name>A0A251REI5_PRUPE</name>
<dbReference type="AlphaFoldDB" id="A0A251REI5"/>
<reference evidence="1 2" key="1">
    <citation type="journal article" date="2013" name="Nat. Genet.">
        <title>The high-quality draft genome of peach (Prunus persica) identifies unique patterns of genetic diversity, domestication and genome evolution.</title>
        <authorList>
            <consortium name="International Peach Genome Initiative"/>
            <person name="Verde I."/>
            <person name="Abbott A.G."/>
            <person name="Scalabrin S."/>
            <person name="Jung S."/>
            <person name="Shu S."/>
            <person name="Marroni F."/>
            <person name="Zhebentyayeva T."/>
            <person name="Dettori M.T."/>
            <person name="Grimwood J."/>
            <person name="Cattonaro F."/>
            <person name="Zuccolo A."/>
            <person name="Rossini L."/>
            <person name="Jenkins J."/>
            <person name="Vendramin E."/>
            <person name="Meisel L.A."/>
            <person name="Decroocq V."/>
            <person name="Sosinski B."/>
            <person name="Prochnik S."/>
            <person name="Mitros T."/>
            <person name="Policriti A."/>
            <person name="Cipriani G."/>
            <person name="Dondini L."/>
            <person name="Ficklin S."/>
            <person name="Goodstein D.M."/>
            <person name="Xuan P."/>
            <person name="Del Fabbro C."/>
            <person name="Aramini V."/>
            <person name="Copetti D."/>
            <person name="Gonzalez S."/>
            <person name="Horner D.S."/>
            <person name="Falchi R."/>
            <person name="Lucas S."/>
            <person name="Mica E."/>
            <person name="Maldonado J."/>
            <person name="Lazzari B."/>
            <person name="Bielenberg D."/>
            <person name="Pirona R."/>
            <person name="Miculan M."/>
            <person name="Barakat A."/>
            <person name="Testolin R."/>
            <person name="Stella A."/>
            <person name="Tartarini S."/>
            <person name="Tonutti P."/>
            <person name="Arus P."/>
            <person name="Orellana A."/>
            <person name="Wells C."/>
            <person name="Main D."/>
            <person name="Vizzotto G."/>
            <person name="Silva H."/>
            <person name="Salamini F."/>
            <person name="Schmutz J."/>
            <person name="Morgante M."/>
            <person name="Rokhsar D.S."/>
        </authorList>
    </citation>
    <scope>NUCLEOTIDE SEQUENCE [LARGE SCALE GENOMIC DNA]</scope>
    <source>
        <strain evidence="2">cv. Nemared</strain>
    </source>
</reference>
<organism evidence="1 2">
    <name type="scientific">Prunus persica</name>
    <name type="common">Peach</name>
    <name type="synonym">Amygdalus persica</name>
    <dbReference type="NCBI Taxonomy" id="3760"/>
    <lineage>
        <taxon>Eukaryota</taxon>
        <taxon>Viridiplantae</taxon>
        <taxon>Streptophyta</taxon>
        <taxon>Embryophyta</taxon>
        <taxon>Tracheophyta</taxon>
        <taxon>Spermatophyta</taxon>
        <taxon>Magnoliopsida</taxon>
        <taxon>eudicotyledons</taxon>
        <taxon>Gunneridae</taxon>
        <taxon>Pentapetalae</taxon>
        <taxon>rosids</taxon>
        <taxon>fabids</taxon>
        <taxon>Rosales</taxon>
        <taxon>Rosaceae</taxon>
        <taxon>Amygdaloideae</taxon>
        <taxon>Amygdaleae</taxon>
        <taxon>Prunus</taxon>
    </lineage>
</organism>